<accession>A0A0V0ZDH2</accession>
<dbReference type="EMBL" id="JYDQ01000233">
    <property type="protein sequence ID" value="KRY10383.1"/>
    <property type="molecule type" value="Genomic_DNA"/>
</dbReference>
<dbReference type="AlphaFoldDB" id="A0A0V0ZDH2"/>
<protein>
    <submittedName>
        <fullName evidence="2">Uncharacterized protein</fullName>
    </submittedName>
</protein>
<evidence type="ECO:0000313" key="3">
    <source>
        <dbReference type="Proteomes" id="UP000054783"/>
    </source>
</evidence>
<sequence>MQIKLGLVCCGVLPNRMLNKVKRLIHIFSGRYINVIVGIVNMSSFDYHRQVNVNVDLK</sequence>
<gene>
    <name evidence="1" type="ORF">T12_17067</name>
    <name evidence="2" type="ORF">T12_2482</name>
</gene>
<reference evidence="2 3" key="1">
    <citation type="submission" date="2015-01" db="EMBL/GenBank/DDBJ databases">
        <title>Evolution of Trichinella species and genotypes.</title>
        <authorList>
            <person name="Korhonen P.K."/>
            <person name="Edoardo P."/>
            <person name="Giuseppe L.R."/>
            <person name="Gasser R.B."/>
        </authorList>
    </citation>
    <scope>NUCLEOTIDE SEQUENCE [LARGE SCALE GENOMIC DNA]</scope>
    <source>
        <strain evidence="2">ISS2496</strain>
    </source>
</reference>
<keyword evidence="3" id="KW-1185">Reference proteome</keyword>
<name>A0A0V0ZDH2_9BILA</name>
<comment type="caution">
    <text evidence="2">The sequence shown here is derived from an EMBL/GenBank/DDBJ whole genome shotgun (WGS) entry which is preliminary data.</text>
</comment>
<evidence type="ECO:0000313" key="2">
    <source>
        <dbReference type="EMBL" id="KRY10397.1"/>
    </source>
</evidence>
<proteinExistence type="predicted"/>
<evidence type="ECO:0000313" key="1">
    <source>
        <dbReference type="EMBL" id="KRY10383.1"/>
    </source>
</evidence>
<dbReference type="Proteomes" id="UP000054783">
    <property type="component" value="Unassembled WGS sequence"/>
</dbReference>
<organism evidence="2 3">
    <name type="scientific">Trichinella patagoniensis</name>
    <dbReference type="NCBI Taxonomy" id="990121"/>
    <lineage>
        <taxon>Eukaryota</taxon>
        <taxon>Metazoa</taxon>
        <taxon>Ecdysozoa</taxon>
        <taxon>Nematoda</taxon>
        <taxon>Enoplea</taxon>
        <taxon>Dorylaimia</taxon>
        <taxon>Trichinellida</taxon>
        <taxon>Trichinellidae</taxon>
        <taxon>Trichinella</taxon>
    </lineage>
</organism>
<dbReference type="EMBL" id="JYDQ01000232">
    <property type="protein sequence ID" value="KRY10397.1"/>
    <property type="molecule type" value="Genomic_DNA"/>
</dbReference>
<dbReference type="STRING" id="990121.A0A0V0ZDH2"/>